<dbReference type="Proteomes" id="UP001362999">
    <property type="component" value="Unassembled WGS sequence"/>
</dbReference>
<dbReference type="EMBL" id="JAWWNJ010000050">
    <property type="protein sequence ID" value="KAK7016617.1"/>
    <property type="molecule type" value="Genomic_DNA"/>
</dbReference>
<feature type="region of interest" description="Disordered" evidence="1">
    <location>
        <begin position="506"/>
        <end position="527"/>
    </location>
</feature>
<evidence type="ECO:0000256" key="1">
    <source>
        <dbReference type="SAM" id="MobiDB-lite"/>
    </source>
</evidence>
<reference evidence="2 3" key="1">
    <citation type="journal article" date="2024" name="J Genomics">
        <title>Draft genome sequencing and assembly of Favolaschia claudopus CIRM-BRFM 2984 isolated from oak limbs.</title>
        <authorList>
            <person name="Navarro D."/>
            <person name="Drula E."/>
            <person name="Chaduli D."/>
            <person name="Cazenave R."/>
            <person name="Ahrendt S."/>
            <person name="Wang J."/>
            <person name="Lipzen A."/>
            <person name="Daum C."/>
            <person name="Barry K."/>
            <person name="Grigoriev I.V."/>
            <person name="Favel A."/>
            <person name="Rosso M.N."/>
            <person name="Martin F."/>
        </authorList>
    </citation>
    <scope>NUCLEOTIDE SEQUENCE [LARGE SCALE GENOMIC DNA]</scope>
    <source>
        <strain evidence="2 3">CIRM-BRFM 2984</strain>
    </source>
</reference>
<proteinExistence type="predicted"/>
<evidence type="ECO:0000313" key="2">
    <source>
        <dbReference type="EMBL" id="KAK7016617.1"/>
    </source>
</evidence>
<sequence length="527" mass="59930">MRRKRKSSACSSEVKFKELPKGNTEYARGLFGDASTFKSIPTELLSLIFEFAAGGSPLLLPCFREPRAPRVAIPALLSQVCRRWRYIAIQTLWHRLSFGFGYSGRYLHLPVPYRDKLEHCLNLISPYRLLDIELHACERLPQGVLQNIVVENAPRLRFLHVDLDEESTEIFMRLPHHMFPVLRDLSIHFVGQKFTLFLEGSVDDFTPIAQLAPGLTRFGFSAQALFHPLSLGVNLGQLQSLSLDMRVQQNQFFEDILPLLSGTLQSLKLKLFAKGLQSSSDLSRKAYSIINFRCLSECRLTFPTYMALTQFFLQVKLPALKDLSLTAAFCYTPNEAYSSLFHYTLLSAFRGFDIQLNSLELSRILELTNGYLMSLLVNHGTRLTSLNITGCTGNGTKELFQSEDITLLPKLTAFTSYGLEETLFRPLVQFIMRRTDRAWDGPSRVKEVRLSTSSHLQYNRAYAHYGNELILAAKAWREVGVDVFLSCVNGCTAWDWVFMSDNYQKNSDKTSDGVQVPRGREHNYGVL</sequence>
<keyword evidence="3" id="KW-1185">Reference proteome</keyword>
<protein>
    <recommendedName>
        <fullName evidence="4">F-box domain-containing protein</fullName>
    </recommendedName>
</protein>
<evidence type="ECO:0008006" key="4">
    <source>
        <dbReference type="Google" id="ProtNLM"/>
    </source>
</evidence>
<organism evidence="2 3">
    <name type="scientific">Favolaschia claudopus</name>
    <dbReference type="NCBI Taxonomy" id="2862362"/>
    <lineage>
        <taxon>Eukaryota</taxon>
        <taxon>Fungi</taxon>
        <taxon>Dikarya</taxon>
        <taxon>Basidiomycota</taxon>
        <taxon>Agaricomycotina</taxon>
        <taxon>Agaricomycetes</taxon>
        <taxon>Agaricomycetidae</taxon>
        <taxon>Agaricales</taxon>
        <taxon>Marasmiineae</taxon>
        <taxon>Mycenaceae</taxon>
        <taxon>Favolaschia</taxon>
    </lineage>
</organism>
<dbReference type="Gene3D" id="1.20.1280.50">
    <property type="match status" value="1"/>
</dbReference>
<name>A0AAW0AV96_9AGAR</name>
<evidence type="ECO:0000313" key="3">
    <source>
        <dbReference type="Proteomes" id="UP001362999"/>
    </source>
</evidence>
<gene>
    <name evidence="2" type="ORF">R3P38DRAFT_3202834</name>
</gene>
<dbReference type="AlphaFoldDB" id="A0AAW0AV96"/>
<accession>A0AAW0AV96</accession>
<comment type="caution">
    <text evidence="2">The sequence shown here is derived from an EMBL/GenBank/DDBJ whole genome shotgun (WGS) entry which is preliminary data.</text>
</comment>
<feature type="compositionally biased region" description="Basic and acidic residues" evidence="1">
    <location>
        <begin position="518"/>
        <end position="527"/>
    </location>
</feature>